<gene>
    <name evidence="2" type="ORF">NDU88_003469</name>
</gene>
<feature type="non-terminal residue" evidence="2">
    <location>
        <position position="63"/>
    </location>
</feature>
<proteinExistence type="predicted"/>
<reference evidence="2" key="1">
    <citation type="journal article" date="2022" name="bioRxiv">
        <title>Sequencing and chromosome-scale assembly of the giantPleurodeles waltlgenome.</title>
        <authorList>
            <person name="Brown T."/>
            <person name="Elewa A."/>
            <person name="Iarovenko S."/>
            <person name="Subramanian E."/>
            <person name="Araus A.J."/>
            <person name="Petzold A."/>
            <person name="Susuki M."/>
            <person name="Suzuki K.-i.T."/>
            <person name="Hayashi T."/>
            <person name="Toyoda A."/>
            <person name="Oliveira C."/>
            <person name="Osipova E."/>
            <person name="Leigh N.D."/>
            <person name="Simon A."/>
            <person name="Yun M.H."/>
        </authorList>
    </citation>
    <scope>NUCLEOTIDE SEQUENCE</scope>
    <source>
        <strain evidence="2">20211129_DDA</strain>
        <tissue evidence="2">Liver</tissue>
    </source>
</reference>
<sequence>KVLESEKSHKFPSTQHFLKSPDKNGTSLVGVGLAPATAKPSKHNVDTSHFHKENRAVFSKCLD</sequence>
<dbReference type="Proteomes" id="UP001066276">
    <property type="component" value="Chromosome 7"/>
</dbReference>
<name>A0AAV7PI90_PLEWA</name>
<evidence type="ECO:0000313" key="3">
    <source>
        <dbReference type="Proteomes" id="UP001066276"/>
    </source>
</evidence>
<protein>
    <submittedName>
        <fullName evidence="2">Uncharacterized protein</fullName>
    </submittedName>
</protein>
<evidence type="ECO:0000256" key="1">
    <source>
        <dbReference type="SAM" id="MobiDB-lite"/>
    </source>
</evidence>
<feature type="compositionally biased region" description="Polar residues" evidence="1">
    <location>
        <begin position="11"/>
        <end position="27"/>
    </location>
</feature>
<dbReference type="EMBL" id="JANPWB010000011">
    <property type="protein sequence ID" value="KAJ1125030.1"/>
    <property type="molecule type" value="Genomic_DNA"/>
</dbReference>
<dbReference type="AlphaFoldDB" id="A0AAV7PI90"/>
<comment type="caution">
    <text evidence="2">The sequence shown here is derived from an EMBL/GenBank/DDBJ whole genome shotgun (WGS) entry which is preliminary data.</text>
</comment>
<organism evidence="2 3">
    <name type="scientific">Pleurodeles waltl</name>
    <name type="common">Iberian ribbed newt</name>
    <dbReference type="NCBI Taxonomy" id="8319"/>
    <lineage>
        <taxon>Eukaryota</taxon>
        <taxon>Metazoa</taxon>
        <taxon>Chordata</taxon>
        <taxon>Craniata</taxon>
        <taxon>Vertebrata</taxon>
        <taxon>Euteleostomi</taxon>
        <taxon>Amphibia</taxon>
        <taxon>Batrachia</taxon>
        <taxon>Caudata</taxon>
        <taxon>Salamandroidea</taxon>
        <taxon>Salamandridae</taxon>
        <taxon>Pleurodelinae</taxon>
        <taxon>Pleurodeles</taxon>
    </lineage>
</organism>
<accession>A0AAV7PI90</accession>
<feature type="region of interest" description="Disordered" evidence="1">
    <location>
        <begin position="1"/>
        <end position="47"/>
    </location>
</feature>
<feature type="non-terminal residue" evidence="2">
    <location>
        <position position="1"/>
    </location>
</feature>
<evidence type="ECO:0000313" key="2">
    <source>
        <dbReference type="EMBL" id="KAJ1125030.1"/>
    </source>
</evidence>
<keyword evidence="3" id="KW-1185">Reference proteome</keyword>